<dbReference type="Pfam" id="PF01594">
    <property type="entry name" value="AI-2E_transport"/>
    <property type="match status" value="1"/>
</dbReference>
<name>A0A431W5Y7_9DEIO</name>
<feature type="transmembrane region" description="Helical" evidence="7">
    <location>
        <begin position="12"/>
        <end position="29"/>
    </location>
</feature>
<evidence type="ECO:0000313" key="9">
    <source>
        <dbReference type="Proteomes" id="UP000277766"/>
    </source>
</evidence>
<protein>
    <submittedName>
        <fullName evidence="8">AI-2E family transporter</fullName>
    </submittedName>
</protein>
<gene>
    <name evidence="8" type="ORF">EJ104_00840</name>
</gene>
<accession>A0A431W5Y7</accession>
<feature type="transmembrane region" description="Helical" evidence="7">
    <location>
        <begin position="235"/>
        <end position="265"/>
    </location>
</feature>
<dbReference type="GO" id="GO:0016020">
    <property type="term" value="C:membrane"/>
    <property type="evidence" value="ECO:0007669"/>
    <property type="project" value="UniProtKB-SubCell"/>
</dbReference>
<dbReference type="OrthoDB" id="9793390at2"/>
<keyword evidence="9" id="KW-1185">Reference proteome</keyword>
<feature type="compositionally biased region" description="Basic and acidic residues" evidence="6">
    <location>
        <begin position="378"/>
        <end position="406"/>
    </location>
</feature>
<keyword evidence="3 7" id="KW-0812">Transmembrane</keyword>
<dbReference type="Proteomes" id="UP000277766">
    <property type="component" value="Unassembled WGS sequence"/>
</dbReference>
<dbReference type="RefSeq" id="WP_126350859.1">
    <property type="nucleotide sequence ID" value="NZ_CP086380.1"/>
</dbReference>
<dbReference type="GO" id="GO:0055085">
    <property type="term" value="P:transmembrane transport"/>
    <property type="evidence" value="ECO:0007669"/>
    <property type="project" value="TreeGrafter"/>
</dbReference>
<comment type="similarity">
    <text evidence="2">Belongs to the autoinducer-2 exporter (AI-2E) (TC 2.A.86) family.</text>
</comment>
<dbReference type="PANTHER" id="PTHR21716">
    <property type="entry name" value="TRANSMEMBRANE PROTEIN"/>
    <property type="match status" value="1"/>
</dbReference>
<evidence type="ECO:0000256" key="3">
    <source>
        <dbReference type="ARBA" id="ARBA00022692"/>
    </source>
</evidence>
<evidence type="ECO:0000256" key="4">
    <source>
        <dbReference type="ARBA" id="ARBA00022989"/>
    </source>
</evidence>
<feature type="transmembrane region" description="Helical" evidence="7">
    <location>
        <begin position="272"/>
        <end position="294"/>
    </location>
</feature>
<feature type="transmembrane region" description="Helical" evidence="7">
    <location>
        <begin position="306"/>
        <end position="331"/>
    </location>
</feature>
<feature type="transmembrane region" description="Helical" evidence="7">
    <location>
        <begin position="146"/>
        <end position="171"/>
    </location>
</feature>
<evidence type="ECO:0000256" key="6">
    <source>
        <dbReference type="SAM" id="MobiDB-lite"/>
    </source>
</evidence>
<dbReference type="PANTHER" id="PTHR21716:SF62">
    <property type="entry name" value="TRANSPORT PROTEIN YDBI-RELATED"/>
    <property type="match status" value="1"/>
</dbReference>
<feature type="transmembrane region" description="Helical" evidence="7">
    <location>
        <begin position="35"/>
        <end position="55"/>
    </location>
</feature>
<dbReference type="AlphaFoldDB" id="A0A431W5Y7"/>
<feature type="transmembrane region" description="Helical" evidence="7">
    <location>
        <begin position="62"/>
        <end position="84"/>
    </location>
</feature>
<feature type="transmembrane region" description="Helical" evidence="7">
    <location>
        <begin position="210"/>
        <end position="229"/>
    </location>
</feature>
<dbReference type="EMBL" id="RXPE01000001">
    <property type="protein sequence ID" value="RTR30831.1"/>
    <property type="molecule type" value="Genomic_DNA"/>
</dbReference>
<keyword evidence="4 7" id="KW-1133">Transmembrane helix</keyword>
<comment type="subcellular location">
    <subcellularLocation>
        <location evidence="1">Membrane</location>
        <topology evidence="1">Multi-pass membrane protein</topology>
    </subcellularLocation>
</comment>
<sequence>MSAPTIRVINLLPAAFAVLAAILAINFFGQVTTPLLAIILAVILASALNPVARFFERWMSRALAASLTVLLLLGGLVGLGWLAIPPIAGQLTGLVGNLPSTLEGAQAQLETLAQRYPQLEQFVQPEQFQNFQAQLTEWLSSSVGSILQWAAGAVGLLFTGVVTLVMVIFVLSNPTPLIGGVLNAFPPQYRLQATRTLAQILVQMGAWGRATVTIMLATGAIMAAGLYFLGVENWLVFGVLAALGELIPNIGPILAGIPPVLFAAIDDPQKGLYVAIFAVAFQQLESYVLAPFLLGSAGKMHPLSVTVGVLLFGSVFGIVGAFLTVPFLIVIKAVYENFYLSQNGRTELTDDVAQALIRGDVGEEIEKEQEREEILKEEREKAAKARQEGQEAEQEKLSLQDVERLLGSEGQPADPTAAERPLVIEEQAPPRRSGDA</sequence>
<evidence type="ECO:0000313" key="8">
    <source>
        <dbReference type="EMBL" id="RTR30831.1"/>
    </source>
</evidence>
<evidence type="ECO:0000256" key="5">
    <source>
        <dbReference type="ARBA" id="ARBA00023136"/>
    </source>
</evidence>
<comment type="caution">
    <text evidence="8">The sequence shown here is derived from an EMBL/GenBank/DDBJ whole genome shotgun (WGS) entry which is preliminary data.</text>
</comment>
<evidence type="ECO:0000256" key="2">
    <source>
        <dbReference type="ARBA" id="ARBA00009773"/>
    </source>
</evidence>
<dbReference type="InterPro" id="IPR002549">
    <property type="entry name" value="AI-2E-like"/>
</dbReference>
<reference evidence="8 9" key="1">
    <citation type="submission" date="2018-12" db="EMBL/GenBank/DDBJ databases">
        <title>Deinococcus radiophilus ATCC 27603 genome sequencing and assembly.</title>
        <authorList>
            <person name="Maclea K.S."/>
            <person name="Maynard C.R."/>
        </authorList>
    </citation>
    <scope>NUCLEOTIDE SEQUENCE [LARGE SCALE GENOMIC DNA]</scope>
    <source>
        <strain evidence="8 9">ATCC 27603</strain>
    </source>
</reference>
<evidence type="ECO:0000256" key="7">
    <source>
        <dbReference type="SAM" id="Phobius"/>
    </source>
</evidence>
<proteinExistence type="inferred from homology"/>
<evidence type="ECO:0000256" key="1">
    <source>
        <dbReference type="ARBA" id="ARBA00004141"/>
    </source>
</evidence>
<organism evidence="8 9">
    <name type="scientific">Deinococcus radiophilus</name>
    <dbReference type="NCBI Taxonomy" id="32062"/>
    <lineage>
        <taxon>Bacteria</taxon>
        <taxon>Thermotogati</taxon>
        <taxon>Deinococcota</taxon>
        <taxon>Deinococci</taxon>
        <taxon>Deinococcales</taxon>
        <taxon>Deinococcaceae</taxon>
        <taxon>Deinococcus</taxon>
    </lineage>
</organism>
<feature type="region of interest" description="Disordered" evidence="6">
    <location>
        <begin position="378"/>
        <end position="436"/>
    </location>
</feature>
<keyword evidence="5 7" id="KW-0472">Membrane</keyword>